<dbReference type="EMBL" id="ML119679">
    <property type="protein sequence ID" value="RPA81493.1"/>
    <property type="molecule type" value="Genomic_DNA"/>
</dbReference>
<feature type="region of interest" description="Disordered" evidence="1">
    <location>
        <begin position="50"/>
        <end position="92"/>
    </location>
</feature>
<keyword evidence="3" id="KW-1185">Reference proteome</keyword>
<evidence type="ECO:0000313" key="2">
    <source>
        <dbReference type="EMBL" id="RPA81493.1"/>
    </source>
</evidence>
<dbReference type="AlphaFoldDB" id="A0A3N4I5Y8"/>
<reference evidence="2 3" key="1">
    <citation type="journal article" date="2018" name="Nat. Ecol. Evol.">
        <title>Pezizomycetes genomes reveal the molecular basis of ectomycorrhizal truffle lifestyle.</title>
        <authorList>
            <person name="Murat C."/>
            <person name="Payen T."/>
            <person name="Noel B."/>
            <person name="Kuo A."/>
            <person name="Morin E."/>
            <person name="Chen J."/>
            <person name="Kohler A."/>
            <person name="Krizsan K."/>
            <person name="Balestrini R."/>
            <person name="Da Silva C."/>
            <person name="Montanini B."/>
            <person name="Hainaut M."/>
            <person name="Levati E."/>
            <person name="Barry K.W."/>
            <person name="Belfiori B."/>
            <person name="Cichocki N."/>
            <person name="Clum A."/>
            <person name="Dockter R.B."/>
            <person name="Fauchery L."/>
            <person name="Guy J."/>
            <person name="Iotti M."/>
            <person name="Le Tacon F."/>
            <person name="Lindquist E.A."/>
            <person name="Lipzen A."/>
            <person name="Malagnac F."/>
            <person name="Mello A."/>
            <person name="Molinier V."/>
            <person name="Miyauchi S."/>
            <person name="Poulain J."/>
            <person name="Riccioni C."/>
            <person name="Rubini A."/>
            <person name="Sitrit Y."/>
            <person name="Splivallo R."/>
            <person name="Traeger S."/>
            <person name="Wang M."/>
            <person name="Zifcakova L."/>
            <person name="Wipf D."/>
            <person name="Zambonelli A."/>
            <person name="Paolocci F."/>
            <person name="Nowrousian M."/>
            <person name="Ottonello S."/>
            <person name="Baldrian P."/>
            <person name="Spatafora J.W."/>
            <person name="Henrissat B."/>
            <person name="Nagy L.G."/>
            <person name="Aury J.M."/>
            <person name="Wincker P."/>
            <person name="Grigoriev I.V."/>
            <person name="Bonfante P."/>
            <person name="Martin F.M."/>
        </authorList>
    </citation>
    <scope>NUCLEOTIDE SEQUENCE [LARGE SCALE GENOMIC DNA]</scope>
    <source>
        <strain evidence="2 3">RN42</strain>
    </source>
</reference>
<sequence>MNDQKKSHCRNIDLTLSTVKMNILRQLPGPDRSYWLLAISLALAAALSLKPPTPLIPHPKPLKDPRRTPGTRSESSTAARLVTYSQAAQSGR</sequence>
<evidence type="ECO:0000256" key="1">
    <source>
        <dbReference type="SAM" id="MobiDB-lite"/>
    </source>
</evidence>
<protein>
    <submittedName>
        <fullName evidence="2">Uncharacterized protein</fullName>
    </submittedName>
</protein>
<gene>
    <name evidence="2" type="ORF">BJ508DRAFT_112614</name>
</gene>
<dbReference type="Proteomes" id="UP000275078">
    <property type="component" value="Unassembled WGS sequence"/>
</dbReference>
<evidence type="ECO:0000313" key="3">
    <source>
        <dbReference type="Proteomes" id="UP000275078"/>
    </source>
</evidence>
<feature type="compositionally biased region" description="Polar residues" evidence="1">
    <location>
        <begin position="70"/>
        <end position="92"/>
    </location>
</feature>
<proteinExistence type="predicted"/>
<name>A0A3N4I5Y8_ASCIM</name>
<organism evidence="2 3">
    <name type="scientific">Ascobolus immersus RN42</name>
    <dbReference type="NCBI Taxonomy" id="1160509"/>
    <lineage>
        <taxon>Eukaryota</taxon>
        <taxon>Fungi</taxon>
        <taxon>Dikarya</taxon>
        <taxon>Ascomycota</taxon>
        <taxon>Pezizomycotina</taxon>
        <taxon>Pezizomycetes</taxon>
        <taxon>Pezizales</taxon>
        <taxon>Ascobolaceae</taxon>
        <taxon>Ascobolus</taxon>
    </lineage>
</organism>
<accession>A0A3N4I5Y8</accession>